<evidence type="ECO:0000256" key="6">
    <source>
        <dbReference type="ARBA" id="ARBA00022963"/>
    </source>
</evidence>
<feature type="domain" description="PKD/REJ-like" evidence="14">
    <location>
        <begin position="1488"/>
        <end position="1806"/>
    </location>
</feature>
<keyword evidence="19" id="KW-1185">Reference proteome</keyword>
<keyword evidence="4" id="KW-0378">Hydrolase</keyword>
<feature type="region of interest" description="Disordered" evidence="13">
    <location>
        <begin position="1083"/>
        <end position="1115"/>
    </location>
</feature>
<evidence type="ECO:0000313" key="18">
    <source>
        <dbReference type="EMBL" id="OLP97584.1"/>
    </source>
</evidence>
<dbReference type="InterPro" id="IPR001286">
    <property type="entry name" value="Glyco_hydro_59"/>
</dbReference>
<feature type="compositionally biased region" description="Pro residues" evidence="13">
    <location>
        <begin position="1025"/>
        <end position="1043"/>
    </location>
</feature>
<feature type="compositionally biased region" description="Low complexity" evidence="13">
    <location>
        <begin position="1106"/>
        <end position="1115"/>
    </location>
</feature>
<dbReference type="Pfam" id="PF02057">
    <property type="entry name" value="Glyco_hydro_59"/>
    <property type="match status" value="1"/>
</dbReference>
<feature type="compositionally biased region" description="Polar residues" evidence="13">
    <location>
        <begin position="871"/>
        <end position="880"/>
    </location>
</feature>
<evidence type="ECO:0000256" key="3">
    <source>
        <dbReference type="ARBA" id="ARBA00022729"/>
    </source>
</evidence>
<comment type="similarity">
    <text evidence="1">Belongs to the glycosyl hydrolase 59 family.</text>
</comment>
<evidence type="ECO:0000256" key="10">
    <source>
        <dbReference type="ARBA" id="ARBA00023295"/>
    </source>
</evidence>
<proteinExistence type="inferred from homology"/>
<feature type="region of interest" description="Disordered" evidence="13">
    <location>
        <begin position="775"/>
        <end position="807"/>
    </location>
</feature>
<gene>
    <name evidence="18" type="primary">galc</name>
    <name evidence="18" type="ORF">AK812_SmicGene20095</name>
</gene>
<keyword evidence="7" id="KW-0443">Lipid metabolism</keyword>
<evidence type="ECO:0000256" key="12">
    <source>
        <dbReference type="PIRSR" id="PIRSR601286-50"/>
    </source>
</evidence>
<dbReference type="PANTHER" id="PTHR15172">
    <property type="entry name" value="GALACTOCEREBROSIDASE"/>
    <property type="match status" value="1"/>
</dbReference>
<dbReference type="GO" id="GO:0005764">
    <property type="term" value="C:lysosome"/>
    <property type="evidence" value="ECO:0007669"/>
    <property type="project" value="TreeGrafter"/>
</dbReference>
<dbReference type="InterPro" id="IPR017853">
    <property type="entry name" value="GH"/>
</dbReference>
<feature type="domain" description="Glycosyl hydrolase family 59 C-terminal lectin" evidence="17">
    <location>
        <begin position="2829"/>
        <end position="3007"/>
    </location>
</feature>
<feature type="compositionally biased region" description="Basic and acidic residues" evidence="13">
    <location>
        <begin position="740"/>
        <end position="750"/>
    </location>
</feature>
<evidence type="ECO:0000256" key="2">
    <source>
        <dbReference type="ARBA" id="ARBA00012657"/>
    </source>
</evidence>
<evidence type="ECO:0000256" key="1">
    <source>
        <dbReference type="ARBA" id="ARBA00005637"/>
    </source>
</evidence>
<evidence type="ECO:0000256" key="11">
    <source>
        <dbReference type="ARBA" id="ARBA00033098"/>
    </source>
</evidence>
<dbReference type="Gene3D" id="3.20.20.80">
    <property type="entry name" value="Glycosidases"/>
    <property type="match status" value="1"/>
</dbReference>
<evidence type="ECO:0000256" key="7">
    <source>
        <dbReference type="ARBA" id="ARBA00023098"/>
    </source>
</evidence>
<dbReference type="GO" id="GO:0004336">
    <property type="term" value="F:galactosylceramidase activity"/>
    <property type="evidence" value="ECO:0007669"/>
    <property type="project" value="UniProtKB-EC"/>
</dbReference>
<evidence type="ECO:0000259" key="14">
    <source>
        <dbReference type="Pfam" id="PF02010"/>
    </source>
</evidence>
<keyword evidence="3" id="KW-0732">Signal</keyword>
<feature type="region of interest" description="Disordered" evidence="13">
    <location>
        <begin position="2310"/>
        <end position="2350"/>
    </location>
</feature>
<evidence type="ECO:0000256" key="9">
    <source>
        <dbReference type="ARBA" id="ARBA00023180"/>
    </source>
</evidence>
<accession>A0A1Q9DR14</accession>
<feature type="compositionally biased region" description="Low complexity" evidence="13">
    <location>
        <begin position="652"/>
        <end position="662"/>
    </location>
</feature>
<sequence length="3164" mass="335408">MATATPSLPRTDFDVPWLPEQAVSTQVGHLLGPASATVSGIEGCSPPQSCGWTLALVEARIPSKIVAFLETELLPDGGTLTVRTSDFRGQLLVKGLQYEYALMQTSDPETLADLKLQNPADVDEAEGLGAKVAKSQRFIADYPPLDGMVTMTPQSGFAVTTAFAGSTTGWVDEALENNTFAFYIFPYEQNGTVSADGAGGITVNGTFSHPSVDFTDASSPSFWTKMGGTFLKNISANATAWNVSVAAGVYFTAAVARDPLGAISVAYAPGPVVEVPAGGLSVAEASAAIDAALQSADPGVILGMLDSLTSVPLATNDTAGQEEANAKKFEALKVASDIVETDAGSLQKFGSVVTEVLKSSGTNGSATADAASADQASDALTNVLEAALGATGVDEAAGNALLSSISAVGDSYAAVQTGQAEAAAASRAAKLEVMTSQLGSAALATLPVGASTTLSSLDEKTGKGLEIKVQKEDIGAAVENGITGEGLQIPGNALSGLSGRRLQSGCTTLAVQQTDWVQSNPFGYLNTSVGINLYVPAAATVKVLELKQCDAIVTVPNLAEPIAMTLHLPSAPDPATAPEGYVFEAVCAMLDPLQQAMQHDQGWSTSVTSWFLPTSYTATTVDCLATTLGGAYAGIYLPVPLATATSSSTRTVSATSTGTSTTPPVIEPEPSDTGMVAGTSVASIAFVIVIGLCAWQAYAGNVNLKVNIDTKASCKWMAESVQKAKIRVQPFEPPSGPTRAWEEPSAKPPEEIQPGPHSQRDAQEHFWDWARDLAQSASQPDVSRGSSFGFGQSVAGTPPSIPRPHFPMARQADEKEEYFQSFAQELSDIIGSGVPNAVADAPAMPKTPPPPPPKRPSIADVNPPAPPWSQRRPSLQKSTTPPLPPPMLENAERIDVRVDQAFSDWASDFALCRPPSPTQAKGIPPPPPPRRSAPAQSTLPLPPPRPPSIASGSDTGRPSPPPIPSIRENDPHEWNQLSHRPSFASIPPAKSTDVPRPPPPPIPQGDQPRQPIVPPAPSDRFLGLGPPPLSSAPAQPLLPPPRPSGRLDKPVTPPVMTRGDRPRVPLVPPSVSAVRPGMQLAMPLPKQQPLQPPGVPEGVEDDDLPPRSSSDSLSVSRMPPLLEKLLPDRSQIQCSSLRGSHLTPLCNGKTLSARGHCRLHVGRQPCRSCLVVPMRGVAGLTGKWITATLWCLRTLQVDALGLESAELARGFTTLLLRFTETVNVSAFSDCDAVLPGASLQKMGTSPQCRWLLGGLAFQVMLGHQPTLELGDVIELPALGPALQATVNSSDQPEAVASLKLLPAQVQRCGLVDVAVDATLSSGGAGRLLQAEWRTGAGSQLQAGQVIQDLLAAQNGTLSFTLPATSIASAVDAAVAANASLTMVHVELVLAVTNWLGLTSETSATLEVDLSELQLPVLEASPSKSIRSNQSVTFNVLARYAQASSCTAASSANVSISWEYRSGSGPWLSLENASLQENLITPWMLRFAPFSFSPGSSHQLRVNAAFSPTQVRQHVFQLDVAAAAPMVPVVTGPSLLPETCELVLDASQSFDPDHESEPQYFWSCAANSTAFNCHSLSNFRTVTWTNTDGSGASGAALRISAGQLVEDLYTFNVTVIRASDRASFEIASWMVQVLPASAVPITVSVPWYANQPVSGQLLGEVPEFTATVLVSDACGMSADVEWVWALVSNVSPFKILLYLDTSVRNLTLPGEISVAGEPLPSGFLVPGDVYAVALIESSAESLADLAEAAARGLRLARSVPFVADGAPTGGYVTTQPSVGTGIETEFLLATSGWFDEDLPLSGLVYRFYRFPLPADVSLIANSGSFSVSGAWSRPSVDWRNKSSPNFWSKLGGIFLAQASDVSSLRLLLPPGEHMLGVVAEDGLGAVSSSWLMGPLVQVPSNAASAAAVALNSALRLGDAQNILNTLAASAFAKSDDLSEEVTALVAALATLDTSDLVLSQVNAVVVELLKEAALDAAARVSQFLAALFASIASPTSGLDYLLEAVLLIKIVYDEEAWLRTDELRELVAKFGDAVLVAVPGSTEKRVHSLDHLSDGKGLEVAVREVSLHDAMHQGISVAGFSTVPLPEIDGQAGCGTVTGQVTTWRQSNPYAWPNVSTEGVGADVTNLTEVHVIEMRRCGSPFNISGRIVLDLPLPEFPTEPALEGYAYVPACIVFDAVAEQWTTDGLWRQISDSLPGTLKCAADPSAAELIAATVVYRQEFVPVEEEPPSVVLIIVAIIVFLLCMGGLAYVNMKKSEGKTDKATPDVEAAVSSRVAPAPESDEPSASLEEAEAVPAKPEASTLVVAADAPALPPLPSASSGPSRAEDPGSPAEALVPKPQLDSGVPVEAPVSSPEFESFAEGFKTDLPTAPEAASASSFFTEPLLARIVVDRTHTSATFDGIGGLSGGGATSVLLPHYAEPSRSQILDYLFKPNFGASLQILKVEIGGDSQSTDGTESSHMHTEDRIDLHTGYEWWLMQEAKKRNPEIKLYGLAWAFPGWVGEGSGDPFKFPEQTARYLVAWVAGAKTEYGLDIDYLGIWNERASDSKFVQVLRKTLNQAGFARTKLVVKDGTLDICSELLKDKAYADAVDIVGLHYPSDFGDFSACRQLGKPVWASEESSSYDDLNGAACWGRVINSHWVINRMTSSIMWNLVGAYYHGTDWYASSMLTSVEPWSGHYEVNPVIWATAHVTQFTKIGWRYLANGSGSGELPRGGYYTAWVDPSSDDFTMNFVKISRDHASCTRPPLPNFQVEEETLTVLLSPSMRPPDELEIWYSNFESYDADPSVFKHSTVQVLNGKFSLKVPVGAMITVTTIKTGQKDSENARWFADQIGSFEIHRVEDGMRSLKQMVPLLPIGWTDKGSRGPMTLIGMREWHDIKVQVSFRLPPPAGRVPADAACVGVRTDQMWKNGVVLCVNYDGHWELLNSGPALQGSSAPATPLASGMTKAVGSSWHVLSLEVGGSNEAQGAPDGNELLSSVPVRSMDTGFAAIGANGWFPIEFRNFSVSKVHWAPPASCFEPRPGAVLTSEPCTRNGYYLQEQAWELLPSYQLKHDSGLCASGGAQGAVTLEICDSTKPAQLFLNDYTLVRNTLVEFTSKAVMKPLAGDKSGAVFVGKAGDWSKWTYFPNTKQLRNQYVADVSLGYPMCLTACPKKDLTHKPVSLFT</sequence>
<dbReference type="Pfam" id="PF21708">
    <property type="entry name" value="Glyco_hydro_59_C"/>
    <property type="match status" value="1"/>
</dbReference>
<dbReference type="EC" id="3.2.1.46" evidence="2"/>
<feature type="region of interest" description="Disordered" evidence="13">
    <location>
        <begin position="909"/>
        <end position="1071"/>
    </location>
</feature>
<organism evidence="18 19">
    <name type="scientific">Symbiodinium microadriaticum</name>
    <name type="common">Dinoflagellate</name>
    <name type="synonym">Zooxanthella microadriatica</name>
    <dbReference type="NCBI Taxonomy" id="2951"/>
    <lineage>
        <taxon>Eukaryota</taxon>
        <taxon>Sar</taxon>
        <taxon>Alveolata</taxon>
        <taxon>Dinophyceae</taxon>
        <taxon>Suessiales</taxon>
        <taxon>Symbiodiniaceae</taxon>
        <taxon>Symbiodinium</taxon>
    </lineage>
</organism>
<feature type="domain" description="Glycosyl hydrolase family 59 central" evidence="16">
    <location>
        <begin position="2706"/>
        <end position="2818"/>
    </location>
</feature>
<evidence type="ECO:0000256" key="8">
    <source>
        <dbReference type="ARBA" id="ARBA00023157"/>
    </source>
</evidence>
<feature type="region of interest" description="Disordered" evidence="13">
    <location>
        <begin position="831"/>
        <end position="895"/>
    </location>
</feature>
<keyword evidence="8" id="KW-1015">Disulfide bond</keyword>
<feature type="region of interest" description="Disordered" evidence="13">
    <location>
        <begin position="727"/>
        <end position="762"/>
    </location>
</feature>
<feature type="region of interest" description="Disordered" evidence="13">
    <location>
        <begin position="2256"/>
        <end position="2293"/>
    </location>
</feature>
<evidence type="ECO:0000313" key="19">
    <source>
        <dbReference type="Proteomes" id="UP000186817"/>
    </source>
</evidence>
<evidence type="ECO:0000256" key="13">
    <source>
        <dbReference type="SAM" id="MobiDB-lite"/>
    </source>
</evidence>
<evidence type="ECO:0000256" key="4">
    <source>
        <dbReference type="ARBA" id="ARBA00022801"/>
    </source>
</evidence>
<dbReference type="OrthoDB" id="434150at2759"/>
<dbReference type="Gene3D" id="3.20.20.70">
    <property type="entry name" value="Aldolase class I"/>
    <property type="match status" value="1"/>
</dbReference>
<dbReference type="GO" id="GO:0016020">
    <property type="term" value="C:membrane"/>
    <property type="evidence" value="ECO:0007669"/>
    <property type="project" value="GOC"/>
</dbReference>
<evidence type="ECO:0000259" key="16">
    <source>
        <dbReference type="Pfam" id="PF17387"/>
    </source>
</evidence>
<name>A0A1Q9DR14_SYMMI</name>
<keyword evidence="5" id="KW-0746">Sphingolipid metabolism</keyword>
<protein>
    <recommendedName>
        <fullName evidence="2">galactosylceramidase</fullName>
        <ecNumber evidence="2">3.2.1.46</ecNumber>
    </recommendedName>
    <alternativeName>
        <fullName evidence="11">Galactosylceramidase</fullName>
    </alternativeName>
</protein>
<dbReference type="Pfam" id="PF17387">
    <property type="entry name" value="Glyco_hydro_59M"/>
    <property type="match status" value="1"/>
</dbReference>
<dbReference type="InterPro" id="IPR013785">
    <property type="entry name" value="Aldolase_TIM"/>
</dbReference>
<keyword evidence="10" id="KW-0326">Glycosidase</keyword>
<dbReference type="EMBL" id="LSRX01000428">
    <property type="protein sequence ID" value="OLP97584.1"/>
    <property type="molecule type" value="Genomic_DNA"/>
</dbReference>
<dbReference type="GO" id="GO:0006683">
    <property type="term" value="P:galactosylceramide catabolic process"/>
    <property type="evidence" value="ECO:0007669"/>
    <property type="project" value="InterPro"/>
</dbReference>
<dbReference type="PANTHER" id="PTHR15172:SF1">
    <property type="entry name" value="GALACTOCEREBROSIDASE"/>
    <property type="match status" value="1"/>
</dbReference>
<evidence type="ECO:0000259" key="15">
    <source>
        <dbReference type="Pfam" id="PF02057"/>
    </source>
</evidence>
<feature type="active site" description="Proton donor/acceptor" evidence="12">
    <location>
        <position position="2541"/>
    </location>
</feature>
<feature type="domain" description="Glycosyl hydrolase family 59 catalytic" evidence="15">
    <location>
        <begin position="2398"/>
        <end position="2692"/>
    </location>
</feature>
<evidence type="ECO:0000259" key="17">
    <source>
        <dbReference type="Pfam" id="PF21708"/>
    </source>
</evidence>
<dbReference type="SUPFAM" id="SSF51445">
    <property type="entry name" value="(Trans)glycosidases"/>
    <property type="match status" value="1"/>
</dbReference>
<feature type="compositionally biased region" description="Polar residues" evidence="13">
    <location>
        <begin position="775"/>
        <end position="790"/>
    </location>
</feature>
<dbReference type="InterPro" id="IPR049161">
    <property type="entry name" value="GH59_cat"/>
</dbReference>
<reference evidence="18 19" key="1">
    <citation type="submission" date="2016-02" db="EMBL/GenBank/DDBJ databases">
        <title>Genome analysis of coral dinoflagellate symbionts highlights evolutionary adaptations to a symbiotic lifestyle.</title>
        <authorList>
            <person name="Aranda M."/>
            <person name="Li Y."/>
            <person name="Liew Y.J."/>
            <person name="Baumgarten S."/>
            <person name="Simakov O."/>
            <person name="Wilson M."/>
            <person name="Piel J."/>
            <person name="Ashoor H."/>
            <person name="Bougouffa S."/>
            <person name="Bajic V.B."/>
            <person name="Ryu T."/>
            <person name="Ravasi T."/>
            <person name="Bayer T."/>
            <person name="Micklem G."/>
            <person name="Kim H."/>
            <person name="Bhak J."/>
            <person name="Lajeunesse T.C."/>
            <person name="Voolstra C.R."/>
        </authorList>
    </citation>
    <scope>NUCLEOTIDE SEQUENCE [LARGE SCALE GENOMIC DNA]</scope>
    <source>
        <strain evidence="18 19">CCMP2467</strain>
    </source>
</reference>
<dbReference type="InterPro" id="IPR002859">
    <property type="entry name" value="PKD/REJ-like"/>
</dbReference>
<comment type="caution">
    <text evidence="18">The sequence shown here is derived from an EMBL/GenBank/DDBJ whole genome shotgun (WGS) entry which is preliminary data.</text>
</comment>
<evidence type="ECO:0000256" key="5">
    <source>
        <dbReference type="ARBA" id="ARBA00022919"/>
    </source>
</evidence>
<feature type="region of interest" description="Disordered" evidence="13">
    <location>
        <begin position="652"/>
        <end position="671"/>
    </location>
</feature>
<keyword evidence="6" id="KW-0442">Lipid degradation</keyword>
<dbReference type="Pfam" id="PF02010">
    <property type="entry name" value="REJ"/>
    <property type="match status" value="1"/>
</dbReference>
<dbReference type="Proteomes" id="UP000186817">
    <property type="component" value="Unassembled WGS sequence"/>
</dbReference>
<keyword evidence="9" id="KW-0325">Glycoprotein</keyword>
<feature type="active site" description="Nucleophile" evidence="12">
    <location>
        <position position="2617"/>
    </location>
</feature>
<dbReference type="InterPro" id="IPR035394">
    <property type="entry name" value="Glyco_hydro_59_dom"/>
</dbReference>
<feature type="compositionally biased region" description="Pro residues" evidence="13">
    <location>
        <begin position="845"/>
        <end position="855"/>
    </location>
</feature>
<dbReference type="InterPro" id="IPR049162">
    <property type="entry name" value="GH59_C"/>
</dbReference>